<keyword evidence="1" id="KW-0732">Signal</keyword>
<dbReference type="InterPro" id="IPR003367">
    <property type="entry name" value="Thrombospondin_3-like_rpt"/>
</dbReference>
<evidence type="ECO:0000256" key="2">
    <source>
        <dbReference type="SAM" id="MobiDB-lite"/>
    </source>
</evidence>
<gene>
    <name evidence="3" type="ORF">C1A40_08890</name>
</gene>
<dbReference type="SUPFAM" id="SSF103647">
    <property type="entry name" value="TSP type-3 repeat"/>
    <property type="match status" value="1"/>
</dbReference>
<dbReference type="EMBL" id="CP025938">
    <property type="protein sequence ID" value="AUS07308.1"/>
    <property type="molecule type" value="Genomic_DNA"/>
</dbReference>
<accession>A0A2I7SN56</accession>
<dbReference type="Pfam" id="PF02412">
    <property type="entry name" value="TSP_3"/>
    <property type="match status" value="2"/>
</dbReference>
<feature type="compositionally biased region" description="Acidic residues" evidence="2">
    <location>
        <begin position="27"/>
        <end position="44"/>
    </location>
</feature>
<dbReference type="AlphaFoldDB" id="A0A2I7SN56"/>
<name>A0A2I7SN56_9FLAO</name>
<evidence type="ECO:0000256" key="1">
    <source>
        <dbReference type="ARBA" id="ARBA00022729"/>
    </source>
</evidence>
<protein>
    <submittedName>
        <fullName evidence="3">Regulator</fullName>
    </submittedName>
</protein>
<dbReference type="PANTHER" id="PTHR38787:SF3">
    <property type="entry name" value="REGULATORY P DOMAIN-CONTAINING PROTEIN"/>
    <property type="match status" value="1"/>
</dbReference>
<evidence type="ECO:0000313" key="4">
    <source>
        <dbReference type="Proteomes" id="UP000236592"/>
    </source>
</evidence>
<reference evidence="4" key="1">
    <citation type="submission" date="2018-01" db="EMBL/GenBank/DDBJ databases">
        <title>Complete genome of Tamlana sp. UJ94.</title>
        <authorList>
            <person name="Jung J."/>
            <person name="Chung D."/>
            <person name="Bae S.S."/>
            <person name="Baek K."/>
        </authorList>
    </citation>
    <scope>NUCLEOTIDE SEQUENCE [LARGE SCALE GENOMIC DNA]</scope>
    <source>
        <strain evidence="4">UJ94</strain>
    </source>
</reference>
<feature type="region of interest" description="Disordered" evidence="2">
    <location>
        <begin position="27"/>
        <end position="66"/>
    </location>
</feature>
<dbReference type="GO" id="GO:0007155">
    <property type="term" value="P:cell adhesion"/>
    <property type="evidence" value="ECO:0007669"/>
    <property type="project" value="InterPro"/>
</dbReference>
<evidence type="ECO:0000313" key="3">
    <source>
        <dbReference type="EMBL" id="AUS07308.1"/>
    </source>
</evidence>
<dbReference type="Proteomes" id="UP000236592">
    <property type="component" value="Chromosome"/>
</dbReference>
<dbReference type="OrthoDB" id="9815940at2"/>
<dbReference type="NCBIfam" id="TIGR04312">
    <property type="entry name" value="choice_anch_B"/>
    <property type="match status" value="1"/>
</dbReference>
<proteinExistence type="predicted"/>
<dbReference type="InterPro" id="IPR027589">
    <property type="entry name" value="Choice_anch_B"/>
</dbReference>
<dbReference type="InterPro" id="IPR028974">
    <property type="entry name" value="TSP_type-3_rpt"/>
</dbReference>
<dbReference type="Pfam" id="PF08309">
    <property type="entry name" value="LVIVD"/>
    <property type="match status" value="2"/>
</dbReference>
<keyword evidence="4" id="KW-1185">Reference proteome</keyword>
<sequence length="449" mass="49846">MFLKHLSFVFTLLFLVTAYSCKTEPIDDSTEITDSDSDGIEDANDNCPETANPDQEDSDNDGIGDVCDTDYPFEPQAYCEDGFANIYPCKDYNLMAHIPIEILAEVGASGTDCWGWTDPTTQKEYALFCASSGVAFVDINIPNAPILLGKLPTATINSSWRDVKVYNNYAYILADNANDHGMQIFDLTRLRNVNNPPETFAADSRYTGFGSAHNMVINKDSGFAYAVGTTRSGIYAGGPLFINIQDPINPSDAGGFPGYAHDAQVVTYNGPDTRYTNREILIGSNENEVVIVDVTNKSNPTKISSITYNNVGYTHQGWFTEDMTYFILGDELDEVNIGNQTRTIIFNFTNLEAPKYHMDYLGPTAAIDHNGYVKENVYYQASYTAGFREINISNIESKTISETGYFDTYPENDNTSFNGAWSVYPFFPSGNIIVSDINRGLFVIRKKDL</sequence>
<dbReference type="PROSITE" id="PS51257">
    <property type="entry name" value="PROKAR_LIPOPROTEIN"/>
    <property type="match status" value="1"/>
</dbReference>
<dbReference type="GO" id="GO:0005509">
    <property type="term" value="F:calcium ion binding"/>
    <property type="evidence" value="ECO:0007669"/>
    <property type="project" value="InterPro"/>
</dbReference>
<organism evidence="3 4">
    <name type="scientific">Pseudotamlana carrageenivorans</name>
    <dbReference type="NCBI Taxonomy" id="2069432"/>
    <lineage>
        <taxon>Bacteria</taxon>
        <taxon>Pseudomonadati</taxon>
        <taxon>Bacteroidota</taxon>
        <taxon>Flavobacteriia</taxon>
        <taxon>Flavobacteriales</taxon>
        <taxon>Flavobacteriaceae</taxon>
        <taxon>Pseudotamlana</taxon>
    </lineage>
</organism>
<dbReference type="GO" id="GO:0005576">
    <property type="term" value="C:extracellular region"/>
    <property type="evidence" value="ECO:0007669"/>
    <property type="project" value="TreeGrafter"/>
</dbReference>
<dbReference type="KEGG" id="taj:C1A40_08890"/>
<dbReference type="PANTHER" id="PTHR38787">
    <property type="entry name" value="REGULATORY P DOMAIN-CONTAINING PROTEIN"/>
    <property type="match status" value="1"/>
</dbReference>
<dbReference type="Gene3D" id="4.10.1080.10">
    <property type="entry name" value="TSP type-3 repeat"/>
    <property type="match status" value="1"/>
</dbReference>
<dbReference type="InterPro" id="IPR013211">
    <property type="entry name" value="LVIVD"/>
</dbReference>